<dbReference type="GO" id="GO:0005816">
    <property type="term" value="C:spindle pole body"/>
    <property type="evidence" value="ECO:0007669"/>
    <property type="project" value="UniProtKB-ARBA"/>
</dbReference>
<comment type="caution">
    <text evidence="9">The sequence shown here is derived from an EMBL/GenBank/DDBJ whole genome shotgun (WGS) entry which is preliminary data.</text>
</comment>
<evidence type="ECO:0000313" key="9">
    <source>
        <dbReference type="EMBL" id="RIB03446.1"/>
    </source>
</evidence>
<evidence type="ECO:0000256" key="5">
    <source>
        <dbReference type="RuleBase" id="RU363050"/>
    </source>
</evidence>
<dbReference type="GO" id="GO:0007020">
    <property type="term" value="P:microtubule nucleation"/>
    <property type="evidence" value="ECO:0007669"/>
    <property type="project" value="InterPro"/>
</dbReference>
<keyword evidence="3 5" id="KW-0493">Microtubule</keyword>
<evidence type="ECO:0000259" key="7">
    <source>
        <dbReference type="Pfam" id="PF04130"/>
    </source>
</evidence>
<dbReference type="InterPro" id="IPR040457">
    <property type="entry name" value="GCP_C"/>
</dbReference>
<comment type="subcellular location">
    <subcellularLocation>
        <location evidence="5">Cytoplasm</location>
        <location evidence="5">Cytoskeleton</location>
        <location evidence="5">Microtubule organizing center</location>
    </subcellularLocation>
</comment>
<evidence type="ECO:0000256" key="3">
    <source>
        <dbReference type="ARBA" id="ARBA00022701"/>
    </source>
</evidence>
<organism evidence="9 10">
    <name type="scientific">Gigaspora rosea</name>
    <dbReference type="NCBI Taxonomy" id="44941"/>
    <lineage>
        <taxon>Eukaryota</taxon>
        <taxon>Fungi</taxon>
        <taxon>Fungi incertae sedis</taxon>
        <taxon>Mucoromycota</taxon>
        <taxon>Glomeromycotina</taxon>
        <taxon>Glomeromycetes</taxon>
        <taxon>Diversisporales</taxon>
        <taxon>Gigasporaceae</taxon>
        <taxon>Gigaspora</taxon>
    </lineage>
</organism>
<name>A0A397U8J7_9GLOM</name>
<dbReference type="InterPro" id="IPR042241">
    <property type="entry name" value="GCP_C_sf"/>
</dbReference>
<keyword evidence="4 5" id="KW-0206">Cytoskeleton</keyword>
<dbReference type="GO" id="GO:0043015">
    <property type="term" value="F:gamma-tubulin binding"/>
    <property type="evidence" value="ECO:0007669"/>
    <property type="project" value="InterPro"/>
</dbReference>
<protein>
    <recommendedName>
        <fullName evidence="5">Spindle pole body component</fullName>
    </recommendedName>
</protein>
<gene>
    <name evidence="9" type="ORF">C2G38_2254982</name>
</gene>
<dbReference type="Pfam" id="PF04130">
    <property type="entry name" value="GCP_C_terminal"/>
    <property type="match status" value="1"/>
</dbReference>
<dbReference type="GO" id="GO:0031122">
    <property type="term" value="P:cytoplasmic microtubule organization"/>
    <property type="evidence" value="ECO:0007669"/>
    <property type="project" value="TreeGrafter"/>
</dbReference>
<evidence type="ECO:0000259" key="8">
    <source>
        <dbReference type="Pfam" id="PF17681"/>
    </source>
</evidence>
<dbReference type="Pfam" id="PF17681">
    <property type="entry name" value="GCP_N_terminal"/>
    <property type="match status" value="1"/>
</dbReference>
<feature type="domain" description="Gamma tubulin complex component protein N-terminal" evidence="8">
    <location>
        <begin position="75"/>
        <end position="375"/>
    </location>
</feature>
<evidence type="ECO:0000256" key="6">
    <source>
        <dbReference type="SAM" id="MobiDB-lite"/>
    </source>
</evidence>
<dbReference type="PANTHER" id="PTHR19302">
    <property type="entry name" value="GAMMA TUBULIN COMPLEX PROTEIN"/>
    <property type="match status" value="1"/>
</dbReference>
<dbReference type="Gene3D" id="1.20.120.1900">
    <property type="entry name" value="Gamma-tubulin complex, C-terminal domain"/>
    <property type="match status" value="1"/>
</dbReference>
<feature type="region of interest" description="Disordered" evidence="6">
    <location>
        <begin position="765"/>
        <end position="788"/>
    </location>
</feature>
<dbReference type="InterPro" id="IPR007259">
    <property type="entry name" value="GCP"/>
</dbReference>
<reference evidence="9 10" key="1">
    <citation type="submission" date="2018-06" db="EMBL/GenBank/DDBJ databases">
        <title>Comparative genomics reveals the genomic features of Rhizophagus irregularis, R. cerebriforme, R. diaphanum and Gigaspora rosea, and their symbiotic lifestyle signature.</title>
        <authorList>
            <person name="Morin E."/>
            <person name="San Clemente H."/>
            <person name="Chen E.C.H."/>
            <person name="De La Providencia I."/>
            <person name="Hainaut M."/>
            <person name="Kuo A."/>
            <person name="Kohler A."/>
            <person name="Murat C."/>
            <person name="Tang N."/>
            <person name="Roy S."/>
            <person name="Loubradou J."/>
            <person name="Henrissat B."/>
            <person name="Grigoriev I.V."/>
            <person name="Corradi N."/>
            <person name="Roux C."/>
            <person name="Martin F.M."/>
        </authorList>
    </citation>
    <scope>NUCLEOTIDE SEQUENCE [LARGE SCALE GENOMIC DNA]</scope>
    <source>
        <strain evidence="9 10">DAOM 194757</strain>
    </source>
</reference>
<dbReference type="GO" id="GO:0000930">
    <property type="term" value="C:gamma-tubulin complex"/>
    <property type="evidence" value="ECO:0007669"/>
    <property type="project" value="TreeGrafter"/>
</dbReference>
<dbReference type="GO" id="GO:0051225">
    <property type="term" value="P:spindle assembly"/>
    <property type="evidence" value="ECO:0007669"/>
    <property type="project" value="TreeGrafter"/>
</dbReference>
<evidence type="ECO:0000256" key="2">
    <source>
        <dbReference type="ARBA" id="ARBA00022490"/>
    </source>
</evidence>
<keyword evidence="10" id="KW-1185">Reference proteome</keyword>
<dbReference type="GO" id="GO:0051321">
    <property type="term" value="P:meiotic cell cycle"/>
    <property type="evidence" value="ECO:0007669"/>
    <property type="project" value="TreeGrafter"/>
</dbReference>
<dbReference type="EMBL" id="QKWP01002406">
    <property type="protein sequence ID" value="RIB03446.1"/>
    <property type="molecule type" value="Genomic_DNA"/>
</dbReference>
<feature type="domain" description="Gamma tubulin complex component C-terminal" evidence="7">
    <location>
        <begin position="523"/>
        <end position="933"/>
    </location>
</feature>
<evidence type="ECO:0000256" key="4">
    <source>
        <dbReference type="ARBA" id="ARBA00023212"/>
    </source>
</evidence>
<dbReference type="AlphaFoldDB" id="A0A397U8J7"/>
<feature type="compositionally biased region" description="Polar residues" evidence="6">
    <location>
        <begin position="769"/>
        <end position="784"/>
    </location>
</feature>
<evidence type="ECO:0000313" key="10">
    <source>
        <dbReference type="Proteomes" id="UP000266673"/>
    </source>
</evidence>
<dbReference type="GO" id="GO:0000922">
    <property type="term" value="C:spindle pole"/>
    <property type="evidence" value="ECO:0007669"/>
    <property type="project" value="InterPro"/>
</dbReference>
<proteinExistence type="inferred from homology"/>
<dbReference type="GO" id="GO:0051011">
    <property type="term" value="F:microtubule minus-end binding"/>
    <property type="evidence" value="ECO:0007669"/>
    <property type="project" value="TreeGrafter"/>
</dbReference>
<dbReference type="InterPro" id="IPR041470">
    <property type="entry name" value="GCP_N"/>
</dbReference>
<evidence type="ECO:0000256" key="1">
    <source>
        <dbReference type="ARBA" id="ARBA00010337"/>
    </source>
</evidence>
<comment type="similarity">
    <text evidence="1 5">Belongs to the TUBGCP family.</text>
</comment>
<sequence length="937" mass="107990">MEEVSIWERISNDNTKQAQMLSWETIGKTNLQQNNISPYLSESNLSTYEAVYHEHFHHQFSYDNLGFVVSHEAIIQDILHLVIGTSSNSFVYDPLHMRFNPKVQNIRIHGCSAMSINIMMGRFLNMGAHIRRLDVVSERCMKAVHEYGLTGAAFGRSLSSFIMYIQKSIVSIAESSGEQENMIHLYHAMDDISLVIERIAAFCCCDVSDSRISELSPNQKEQRDNEGFYLPFGSKILSEIYIAAETIDLTRSPFLRAVFLAFLDQSSRPFFEMLSSWLGTLSSSCSFLSINEHDEYIYPNEFFISNFKVDAFSVKDDGDEFWQGGMEIDIECFLPTFISSALARDILEAGKTLRLLRDCRPDHPLCNSGAVLSNMTNRPAWNLDMKFLFIQGDIDEMHDQLNDYLRNMTIAIITQDEQRNSEIAHIRDFYQCKMTERKQKNIDLKLAENITQFISLDSSAQDPTIILIERFLQAQSSTSLYAHKEYILPLGAVIDLVLKHTLICHCRLINASILYIFFHDLDLRAHLNVLREFMLLGNGTFVSGLTDALFSDNVDYGEDLTANSNYGSKFGMGLRLNSRKTWPPVAAEWVTALKAVIMESILLEKRNTENDDSKAAVGAWSRVNDLDNLLMFSVRIDMDHCNDPNALEALDSFCLNYKPPYPINVIITPSSLDKYNRLFVFLLRVLRMGIVSRHIYRLLHDRYLIDDKDTAEDKNLAQKFRFEAQQFIAALHGYAFDVAISSTWTHFMKRLNKIAKEAKFGVSREHSRNTSNASSADNQSFSSESIDDFNDNDYYDDEYLSEGVKNLESLRAYHNHVLERMLSQCLLIKEQESITNALNRIQAIILEFSKQLLIHRFRTFDTNMRHEFWRNIKYLYDQFRSEIRTLIKTLVALDEKFGGRMSMGMKQTGNYDKKVDNKFLQELLLRLDFNGHYTKLI</sequence>
<keyword evidence="2 5" id="KW-0963">Cytoplasm</keyword>
<dbReference type="OrthoDB" id="775571at2759"/>
<dbReference type="GO" id="GO:0005874">
    <property type="term" value="C:microtubule"/>
    <property type="evidence" value="ECO:0007669"/>
    <property type="project" value="UniProtKB-KW"/>
</dbReference>
<dbReference type="Proteomes" id="UP000266673">
    <property type="component" value="Unassembled WGS sequence"/>
</dbReference>
<dbReference type="STRING" id="44941.A0A397U8J7"/>
<dbReference type="GO" id="GO:0000278">
    <property type="term" value="P:mitotic cell cycle"/>
    <property type="evidence" value="ECO:0007669"/>
    <property type="project" value="TreeGrafter"/>
</dbReference>
<accession>A0A397U8J7</accession>
<dbReference type="PANTHER" id="PTHR19302:SF70">
    <property type="entry name" value="GAMMA-TUBULIN COMPLEX COMPONENT 6"/>
    <property type="match status" value="1"/>
</dbReference>